<dbReference type="InterPro" id="IPR015803">
    <property type="entry name" value="Cys-tRNA-ligase"/>
</dbReference>
<keyword evidence="8 12" id="KW-0862">Zinc</keyword>
<dbReference type="SUPFAM" id="SSF52374">
    <property type="entry name" value="Nucleotidylyl transferase"/>
    <property type="match status" value="1"/>
</dbReference>
<evidence type="ECO:0000256" key="8">
    <source>
        <dbReference type="ARBA" id="ARBA00022833"/>
    </source>
</evidence>
<dbReference type="Gene3D" id="1.20.120.1910">
    <property type="entry name" value="Cysteine-tRNA ligase, C-terminal anti-codon recognition domain"/>
    <property type="match status" value="1"/>
</dbReference>
<keyword evidence="4 12" id="KW-0963">Cytoplasm</keyword>
<dbReference type="SMART" id="SM00840">
    <property type="entry name" value="DALR_2"/>
    <property type="match status" value="1"/>
</dbReference>
<feature type="binding site" evidence="12">
    <location>
        <position position="234"/>
    </location>
    <ligand>
        <name>Zn(2+)</name>
        <dbReference type="ChEBI" id="CHEBI:29105"/>
    </ligand>
</feature>
<evidence type="ECO:0000259" key="13">
    <source>
        <dbReference type="SMART" id="SM00840"/>
    </source>
</evidence>
<dbReference type="FunFam" id="3.40.50.620:FF:000009">
    <property type="entry name" value="Cysteine--tRNA ligase"/>
    <property type="match status" value="1"/>
</dbReference>
<keyword evidence="7 12" id="KW-0547">Nucleotide-binding</keyword>
<comment type="caution">
    <text evidence="14">The sequence shown here is derived from an EMBL/GenBank/DDBJ whole genome shotgun (WGS) entry which is preliminary data.</text>
</comment>
<feature type="short sequence motif" description="'KMSKS' region" evidence="12">
    <location>
        <begin position="266"/>
        <end position="270"/>
    </location>
</feature>
<dbReference type="InterPro" id="IPR009080">
    <property type="entry name" value="tRNAsynth_Ia_anticodon-bd"/>
</dbReference>
<organism evidence="14 15">
    <name type="scientific">Phocoenobacter skyensis</name>
    <dbReference type="NCBI Taxonomy" id="97481"/>
    <lineage>
        <taxon>Bacteria</taxon>
        <taxon>Pseudomonadati</taxon>
        <taxon>Pseudomonadota</taxon>
        <taxon>Gammaproteobacteria</taxon>
        <taxon>Pasteurellales</taxon>
        <taxon>Pasteurellaceae</taxon>
        <taxon>Phocoenobacter</taxon>
    </lineage>
</organism>
<evidence type="ECO:0000256" key="12">
    <source>
        <dbReference type="HAMAP-Rule" id="MF_00041"/>
    </source>
</evidence>
<protein>
    <recommendedName>
        <fullName evidence="12">Cysteine--tRNA ligase</fullName>
        <ecNumber evidence="12">6.1.1.16</ecNumber>
    </recommendedName>
    <alternativeName>
        <fullName evidence="12">Cysteinyl-tRNA synthetase</fullName>
        <shortName evidence="12">CysRS</shortName>
    </alternativeName>
</protein>
<feature type="binding site" evidence="12">
    <location>
        <position position="238"/>
    </location>
    <ligand>
        <name>Zn(2+)</name>
        <dbReference type="ChEBI" id="CHEBI:29105"/>
    </ligand>
</feature>
<dbReference type="GO" id="GO:0004817">
    <property type="term" value="F:cysteine-tRNA ligase activity"/>
    <property type="evidence" value="ECO:0007669"/>
    <property type="project" value="UniProtKB-UniRule"/>
</dbReference>
<dbReference type="HAMAP" id="MF_00041">
    <property type="entry name" value="Cys_tRNA_synth"/>
    <property type="match status" value="1"/>
</dbReference>
<comment type="subunit">
    <text evidence="3 12">Monomer.</text>
</comment>
<dbReference type="EC" id="6.1.1.16" evidence="12"/>
<evidence type="ECO:0000256" key="9">
    <source>
        <dbReference type="ARBA" id="ARBA00022840"/>
    </source>
</evidence>
<keyword evidence="10 12" id="KW-0648">Protein biosynthesis</keyword>
<gene>
    <name evidence="12 14" type="primary">cysS</name>
    <name evidence="14" type="ORF">QJU93_06615</name>
</gene>
<feature type="binding site" evidence="12">
    <location>
        <position position="209"/>
    </location>
    <ligand>
        <name>Zn(2+)</name>
        <dbReference type="ChEBI" id="CHEBI:29105"/>
    </ligand>
</feature>
<dbReference type="GO" id="GO:0008270">
    <property type="term" value="F:zinc ion binding"/>
    <property type="evidence" value="ECO:0007669"/>
    <property type="project" value="UniProtKB-UniRule"/>
</dbReference>
<dbReference type="GO" id="GO:0005524">
    <property type="term" value="F:ATP binding"/>
    <property type="evidence" value="ECO:0007669"/>
    <property type="project" value="UniProtKB-UniRule"/>
</dbReference>
<dbReference type="RefSeq" id="WP_306374109.1">
    <property type="nucleotide sequence ID" value="NZ_JASAYK010000003.1"/>
</dbReference>
<evidence type="ECO:0000256" key="6">
    <source>
        <dbReference type="ARBA" id="ARBA00022723"/>
    </source>
</evidence>
<evidence type="ECO:0000256" key="4">
    <source>
        <dbReference type="ARBA" id="ARBA00022490"/>
    </source>
</evidence>
<feature type="binding site" evidence="12">
    <location>
        <position position="269"/>
    </location>
    <ligand>
        <name>ATP</name>
        <dbReference type="ChEBI" id="CHEBI:30616"/>
    </ligand>
</feature>
<dbReference type="InterPro" id="IPR032678">
    <property type="entry name" value="tRNA-synt_1_cat_dom"/>
</dbReference>
<comment type="cofactor">
    <cofactor evidence="12">
        <name>Zn(2+)</name>
        <dbReference type="ChEBI" id="CHEBI:29105"/>
    </cofactor>
    <text evidence="12">Binds 1 zinc ion per subunit.</text>
</comment>
<evidence type="ECO:0000256" key="11">
    <source>
        <dbReference type="ARBA" id="ARBA00023146"/>
    </source>
</evidence>
<evidence type="ECO:0000313" key="15">
    <source>
        <dbReference type="Proteomes" id="UP001236239"/>
    </source>
</evidence>
<dbReference type="EMBL" id="JASAYQ010000009">
    <property type="protein sequence ID" value="MDP8173026.1"/>
    <property type="molecule type" value="Genomic_DNA"/>
</dbReference>
<evidence type="ECO:0000256" key="7">
    <source>
        <dbReference type="ARBA" id="ARBA00022741"/>
    </source>
</evidence>
<evidence type="ECO:0000256" key="10">
    <source>
        <dbReference type="ARBA" id="ARBA00022917"/>
    </source>
</evidence>
<keyword evidence="11 12" id="KW-0030">Aminoacyl-tRNA synthetase</keyword>
<keyword evidence="6 12" id="KW-0479">Metal-binding</keyword>
<dbReference type="GO" id="GO:0006423">
    <property type="term" value="P:cysteinyl-tRNA aminoacylation"/>
    <property type="evidence" value="ECO:0007669"/>
    <property type="project" value="UniProtKB-UniRule"/>
</dbReference>
<dbReference type="Pfam" id="PF01406">
    <property type="entry name" value="tRNA-synt_1e"/>
    <property type="match status" value="1"/>
</dbReference>
<dbReference type="InterPro" id="IPR024909">
    <property type="entry name" value="Cys-tRNA/MSH_ligase"/>
</dbReference>
<feature type="short sequence motif" description="'HIGH' region" evidence="12">
    <location>
        <begin position="30"/>
        <end position="40"/>
    </location>
</feature>
<feature type="binding site" evidence="12">
    <location>
        <position position="28"/>
    </location>
    <ligand>
        <name>Zn(2+)</name>
        <dbReference type="ChEBI" id="CHEBI:29105"/>
    </ligand>
</feature>
<keyword evidence="9 12" id="KW-0067">ATP-binding</keyword>
<accession>A0AAJ6NA46</accession>
<keyword evidence="5 12" id="KW-0436">Ligase</keyword>
<feature type="domain" description="Cysteinyl-tRNA synthetase class Ia DALR" evidence="13">
    <location>
        <begin position="346"/>
        <end position="407"/>
    </location>
</feature>
<dbReference type="AlphaFoldDB" id="A0AAJ6NA46"/>
<dbReference type="InterPro" id="IPR015273">
    <property type="entry name" value="Cys-tRNA-synt_Ia_DALR"/>
</dbReference>
<name>A0AAJ6NA46_9PAST</name>
<dbReference type="Gene3D" id="3.40.50.620">
    <property type="entry name" value="HUPs"/>
    <property type="match status" value="1"/>
</dbReference>
<dbReference type="CDD" id="cd07963">
    <property type="entry name" value="Anticodon_Ia_Cys"/>
    <property type="match status" value="1"/>
</dbReference>
<comment type="catalytic activity">
    <reaction evidence="12">
        <text>tRNA(Cys) + L-cysteine + ATP = L-cysteinyl-tRNA(Cys) + AMP + diphosphate</text>
        <dbReference type="Rhea" id="RHEA:17773"/>
        <dbReference type="Rhea" id="RHEA-COMP:9661"/>
        <dbReference type="Rhea" id="RHEA-COMP:9679"/>
        <dbReference type="ChEBI" id="CHEBI:30616"/>
        <dbReference type="ChEBI" id="CHEBI:33019"/>
        <dbReference type="ChEBI" id="CHEBI:35235"/>
        <dbReference type="ChEBI" id="CHEBI:78442"/>
        <dbReference type="ChEBI" id="CHEBI:78517"/>
        <dbReference type="ChEBI" id="CHEBI:456215"/>
        <dbReference type="EC" id="6.1.1.16"/>
    </reaction>
</comment>
<dbReference type="Proteomes" id="UP001236239">
    <property type="component" value="Unassembled WGS sequence"/>
</dbReference>
<dbReference type="CDD" id="cd00672">
    <property type="entry name" value="CysRS_core"/>
    <property type="match status" value="1"/>
</dbReference>
<dbReference type="GO" id="GO:0005829">
    <property type="term" value="C:cytosol"/>
    <property type="evidence" value="ECO:0007669"/>
    <property type="project" value="TreeGrafter"/>
</dbReference>
<evidence type="ECO:0000256" key="2">
    <source>
        <dbReference type="ARBA" id="ARBA00005594"/>
    </source>
</evidence>
<dbReference type="InterPro" id="IPR056411">
    <property type="entry name" value="CysS_C"/>
</dbReference>
<comment type="subcellular location">
    <subcellularLocation>
        <location evidence="1 12">Cytoplasm</location>
    </subcellularLocation>
</comment>
<evidence type="ECO:0000313" key="14">
    <source>
        <dbReference type="EMBL" id="MDP8173026.1"/>
    </source>
</evidence>
<dbReference type="PRINTS" id="PR00983">
    <property type="entry name" value="TRNASYNTHCYS"/>
</dbReference>
<dbReference type="NCBIfam" id="TIGR00435">
    <property type="entry name" value="cysS"/>
    <property type="match status" value="1"/>
</dbReference>
<dbReference type="Pfam" id="PF23493">
    <property type="entry name" value="CysS_C"/>
    <property type="match status" value="1"/>
</dbReference>
<sequence>MLKIYNTLKREKEEFKPINPNKIGIYICGVTVYDLCHFGHGRTFVSFDVVVRYLRYLGYDVQYVRNITDVDDKIIKRSLENNETCDALVERMVVEMHKDFDALNILRPDVEPRATQHIAEIIEMVERLIVKGHAYVSEDGDVMFSVPSFKNYGALSRQDLEQLQAGTRVEIKSIKRNPMDFVLWKTSKANEPSWDSPWGKGRPGWHIECSAMNSKVLGEHFDIHGGGADLMFPHHENEIAQSCCANGGDYVNYWLHTGMLTIDKEKMSKSLGNFFTIRTMLERYDAESLRYFFLTAHYRSLLDYSVENLDLARTALERLYTALRGCDLAVSLSEEQAVRFDHYIANFKTAMDDDFNTPAALAVLFEMARELNKLKKEDPQQANYLAVRLKELAGVLGLLEQDPELFLKGDSNDDEVVEIEALIKQRNDARVNKDWAKADEARDKLTAMGIVLEDGANGTTWRKA</sequence>
<dbReference type="InterPro" id="IPR014729">
    <property type="entry name" value="Rossmann-like_a/b/a_fold"/>
</dbReference>
<evidence type="ECO:0000256" key="5">
    <source>
        <dbReference type="ARBA" id="ARBA00022598"/>
    </source>
</evidence>
<dbReference type="SUPFAM" id="SSF47323">
    <property type="entry name" value="Anticodon-binding domain of a subclass of class I aminoacyl-tRNA synthetases"/>
    <property type="match status" value="1"/>
</dbReference>
<dbReference type="PANTHER" id="PTHR10890">
    <property type="entry name" value="CYSTEINYL-TRNA SYNTHETASE"/>
    <property type="match status" value="1"/>
</dbReference>
<dbReference type="Pfam" id="PF09190">
    <property type="entry name" value="DALR_2"/>
    <property type="match status" value="1"/>
</dbReference>
<evidence type="ECO:0000256" key="3">
    <source>
        <dbReference type="ARBA" id="ARBA00011245"/>
    </source>
</evidence>
<comment type="similarity">
    <text evidence="2 12">Belongs to the class-I aminoacyl-tRNA synthetase family.</text>
</comment>
<proteinExistence type="inferred from homology"/>
<evidence type="ECO:0000256" key="1">
    <source>
        <dbReference type="ARBA" id="ARBA00004496"/>
    </source>
</evidence>
<dbReference type="PANTHER" id="PTHR10890:SF3">
    <property type="entry name" value="CYSTEINE--TRNA LIGASE, CYTOPLASMIC"/>
    <property type="match status" value="1"/>
</dbReference>
<reference evidence="14" key="1">
    <citation type="journal article" date="2023" name="Front. Microbiol.">
        <title>Phylogeography and host specificity of Pasteurellaceae pathogenic to sea-farmed fish in the north-east Atlantic.</title>
        <authorList>
            <person name="Gulla S."/>
            <person name="Colquhoun D.J."/>
            <person name="Olsen A.B."/>
            <person name="Spilsberg B."/>
            <person name="Lagesen K."/>
            <person name="Aakesson C.P."/>
            <person name="Strom S."/>
            <person name="Manji F."/>
            <person name="Birkbeck T.H."/>
            <person name="Nilsen H.K."/>
        </authorList>
    </citation>
    <scope>NUCLEOTIDE SEQUENCE</scope>
    <source>
        <strain evidence="14">TW16_20</strain>
    </source>
</reference>